<reference evidence="1" key="1">
    <citation type="submission" date="2005-08" db="EMBL/GenBank/DDBJ databases">
        <title>Complete sequence of Chlorobium chlorochromatii CaD3.</title>
        <authorList>
            <person name="Copeland A."/>
            <person name="Lucas S."/>
            <person name="Lapidus A."/>
            <person name="Barry K."/>
            <person name="Detter J.C."/>
            <person name="Glavina T."/>
            <person name="Hammon N."/>
            <person name="Israni S."/>
            <person name="Pitluck S."/>
            <person name="Bryant D."/>
            <person name="Schmutz J."/>
            <person name="Larimer F."/>
            <person name="Land M."/>
            <person name="Kyrpides N."/>
            <person name="Ivanova N."/>
            <person name="Richardson P."/>
        </authorList>
    </citation>
    <scope>NUCLEOTIDE SEQUENCE [LARGE SCALE GENOMIC DNA]</scope>
    <source>
        <strain evidence="1">CaD3</strain>
    </source>
</reference>
<dbReference type="eggNOG" id="ENOG50339XH">
    <property type="taxonomic scope" value="Bacteria"/>
</dbReference>
<proteinExistence type="predicted"/>
<dbReference type="KEGG" id="cch:Cag_1406"/>
<dbReference type="STRING" id="340177.Cag_1406"/>
<organism evidence="1">
    <name type="scientific">Chlorobium chlorochromatii (strain CaD3)</name>
    <dbReference type="NCBI Taxonomy" id="340177"/>
    <lineage>
        <taxon>Bacteria</taxon>
        <taxon>Pseudomonadati</taxon>
        <taxon>Chlorobiota</taxon>
        <taxon>Chlorobiia</taxon>
        <taxon>Chlorobiales</taxon>
        <taxon>Chlorobiaceae</taxon>
        <taxon>Chlorobium/Pelodictyon group</taxon>
        <taxon>Chlorobium</taxon>
    </lineage>
</organism>
<sequence>MEMQENNIRQLRLHFDGLATVEHKLPASLLVQALSKFQRVVHLIAMADEGREVLQRARITREIERRFPLICEVPQKGGYALPITIGGEADQLFDEQACENIAKKTREVIVAIDRSDVKELGNIIPDMFYRRSILEELKAMQPASHSCFFIDIEDCYNQPILNGSTATEKIKTLLMPPTNETSSSDFGYVTGALIEMKFNERRLVMKLLGSNKQLSVTYAEDFEPMLLDNPRELIQIHGNIVWNDDGLPQSISDVDEVVAIDETPLDIHVVEFDTIFLQPKKTLQSEVVFDRESALFQASGPFDIYLCAATRAELEEQLYNELAMLWQEYAKPPSSDLTLDAQELQKELLYAFEEVIRGI</sequence>
<dbReference type="AlphaFoldDB" id="Q3AQR1"/>
<evidence type="ECO:0000313" key="1">
    <source>
        <dbReference type="EMBL" id="ABB28664.1"/>
    </source>
</evidence>
<name>Q3AQR1_CHLCH</name>
<accession>Q3AQR1</accession>
<dbReference type="HOGENOM" id="CLU_770964_0_0_10"/>
<dbReference type="EMBL" id="CP000108">
    <property type="protein sequence ID" value="ABB28664.1"/>
    <property type="molecule type" value="Genomic_DNA"/>
</dbReference>
<protein>
    <submittedName>
        <fullName evidence="1">Uncharacterized protein</fullName>
    </submittedName>
</protein>
<gene>
    <name evidence="1" type="ordered locus">Cag_1406</name>
</gene>